<dbReference type="Pfam" id="PF19276">
    <property type="entry name" value="HD_assoc_2"/>
    <property type="match status" value="1"/>
</dbReference>
<dbReference type="EMBL" id="CP077713">
    <property type="protein sequence ID" value="QXJ35005.1"/>
    <property type="molecule type" value="Genomic_DNA"/>
</dbReference>
<proteinExistence type="predicted"/>
<keyword evidence="3" id="KW-1185">Reference proteome</keyword>
<keyword evidence="2" id="KW-0378">Hydrolase</keyword>
<dbReference type="AlphaFoldDB" id="A0A8F5C103"/>
<dbReference type="PANTHER" id="PTHR11373">
    <property type="entry name" value="DEOXYNUCLEOSIDE TRIPHOSPHATE TRIPHOSPHOHYDROLASE"/>
    <property type="match status" value="1"/>
</dbReference>
<feature type="domain" description="HD" evidence="1">
    <location>
        <begin position="48"/>
        <end position="185"/>
    </location>
</feature>
<dbReference type="GeneID" id="65556967"/>
<dbReference type="InterPro" id="IPR045509">
    <property type="entry name" value="HD_assoc_2"/>
</dbReference>
<accession>A0A8F5C103</accession>
<sequence>MEKYIKDPIHGNIKVDPKLIDNPYFQRLRHVVQNGMAYMVFPSMRHTRFEHSLGTYHVASKMVDRVVKKSLEEKFSDDFKEKIRKLALYHDIGHFPFSHTFEFALEVLKYLNRDKYNEVINLTGFSKDLFKLHEMMGIRLLEEMGEKEIATLMREVYKDKSSDELVNIARLIINSDLDADRLDYLQRDSYYSGAKFGIIDPERIIITMRITPEGYVFPPKAIDDLEHFFLARFHMYSSVYNHSVIEIYNRVMAYFIAFAINESILKLPSDLEEFKTFTDEQIFLALVEAKNKPEFSHFYSSLVERRKYKRALLQGSQAHDLLKIITKNEKEFYQTILRYKGKIVIGDAELRTSTNNIKIERKMGQRTYLKDFKEEDAVTIPPERHRIYIGAYDDDSAKQIMEYFEKEFSINISSEFKP</sequence>
<dbReference type="InterPro" id="IPR050135">
    <property type="entry name" value="dGTPase-like"/>
</dbReference>
<organism evidence="2 3">
    <name type="scientific">Saccharolobus shibatae</name>
    <dbReference type="NCBI Taxonomy" id="2286"/>
    <lineage>
        <taxon>Archaea</taxon>
        <taxon>Thermoproteota</taxon>
        <taxon>Thermoprotei</taxon>
        <taxon>Sulfolobales</taxon>
        <taxon>Sulfolobaceae</taxon>
        <taxon>Saccharolobus</taxon>
    </lineage>
</organism>
<dbReference type="PROSITE" id="PS51831">
    <property type="entry name" value="HD"/>
    <property type="match status" value="1"/>
</dbReference>
<dbReference type="GO" id="GO:0006203">
    <property type="term" value="P:dGTP catabolic process"/>
    <property type="evidence" value="ECO:0007669"/>
    <property type="project" value="TreeGrafter"/>
</dbReference>
<dbReference type="RefSeq" id="WP_218257723.1">
    <property type="nucleotide sequence ID" value="NZ_CP077713.1"/>
</dbReference>
<dbReference type="InterPro" id="IPR006674">
    <property type="entry name" value="HD_domain"/>
</dbReference>
<evidence type="ECO:0000259" key="1">
    <source>
        <dbReference type="PROSITE" id="PS51831"/>
    </source>
</evidence>
<dbReference type="PANTHER" id="PTHR11373:SF4">
    <property type="entry name" value="DEOXYNUCLEOSIDE TRIPHOSPHATE TRIPHOSPHOHYDROLASE SAMHD1"/>
    <property type="match status" value="1"/>
</dbReference>
<reference evidence="2 3" key="1">
    <citation type="journal article" date="2021" name="Environ. Microbiol.">
        <title>New insights into the diversity and evolution of the archaeal mobilome from three complete genomes of Saccharolobus shibatae.</title>
        <authorList>
            <person name="Medvedeva S."/>
            <person name="Brandt D."/>
            <person name="Cvirkaite-Krupovic V."/>
            <person name="Liu Y."/>
            <person name="Severinov K."/>
            <person name="Ishino S."/>
            <person name="Ishino Y."/>
            <person name="Prangishvili D."/>
            <person name="Kalinowski J."/>
            <person name="Krupovic M."/>
        </authorList>
    </citation>
    <scope>NUCLEOTIDE SEQUENCE [LARGE SCALE GENOMIC DNA]</scope>
    <source>
        <strain evidence="2 3">S38A</strain>
    </source>
</reference>
<name>A0A8F5C103_9CREN</name>
<gene>
    <name evidence="2" type="ORF">J5U22_01552</name>
</gene>
<dbReference type="Proteomes" id="UP000694036">
    <property type="component" value="Chromosome"/>
</dbReference>
<evidence type="ECO:0000313" key="3">
    <source>
        <dbReference type="Proteomes" id="UP000694036"/>
    </source>
</evidence>
<dbReference type="CDD" id="cd00077">
    <property type="entry name" value="HDc"/>
    <property type="match status" value="1"/>
</dbReference>
<dbReference type="InterPro" id="IPR003607">
    <property type="entry name" value="HD/PDEase_dom"/>
</dbReference>
<dbReference type="SMART" id="SM00471">
    <property type="entry name" value="HDc"/>
    <property type="match status" value="1"/>
</dbReference>
<dbReference type="GO" id="GO:0008832">
    <property type="term" value="F:dGTPase activity"/>
    <property type="evidence" value="ECO:0007669"/>
    <property type="project" value="TreeGrafter"/>
</dbReference>
<protein>
    <submittedName>
        <fullName evidence="2">DNTP triphosphohydrolase, broad substrate specificity</fullName>
    </submittedName>
</protein>
<evidence type="ECO:0000313" key="2">
    <source>
        <dbReference type="EMBL" id="QXJ35005.1"/>
    </source>
</evidence>
<dbReference type="Pfam" id="PF01966">
    <property type="entry name" value="HD"/>
    <property type="match status" value="1"/>
</dbReference>